<dbReference type="Gene3D" id="3.40.630.30">
    <property type="match status" value="1"/>
</dbReference>
<dbReference type="InterPro" id="IPR000182">
    <property type="entry name" value="GNAT_dom"/>
</dbReference>
<dbReference type="PROSITE" id="PS51186">
    <property type="entry name" value="GNAT"/>
    <property type="match status" value="1"/>
</dbReference>
<name>K6YVB1_9ALTE</name>
<dbReference type="eggNOG" id="COG1670">
    <property type="taxonomic scope" value="Bacteria"/>
</dbReference>
<dbReference type="PANTHER" id="PTHR43415">
    <property type="entry name" value="SPERMIDINE N(1)-ACETYLTRANSFERASE"/>
    <property type="match status" value="1"/>
</dbReference>
<dbReference type="AlphaFoldDB" id="K6YVB1"/>
<dbReference type="RefSeq" id="WP_008845005.1">
    <property type="nucleotide sequence ID" value="NZ_BAEN01000049.1"/>
</dbReference>
<sequence>MAETHTHHPELTGYQISLRPVSKDDLQQLKNWRNDPEISRFMLSQTKISDEQQTAWFNKICRDNSQQHYIIVYKDQDIGSLNIKSKIRAKSLLETPIIEPGLYIADPRYRNNILAFSPTLLINDYCFETLRCEKLVATVKSDNQAALNYNLKLGYQIVKQGELIEIALNFEDYQKCSKSLKALLSRSPRPVKKEQRN</sequence>
<evidence type="ECO:0000313" key="2">
    <source>
        <dbReference type="EMBL" id="GAC15200.1"/>
    </source>
</evidence>
<dbReference type="Proteomes" id="UP000006334">
    <property type="component" value="Unassembled WGS sequence"/>
</dbReference>
<comment type="caution">
    <text evidence="2">The sequence shown here is derived from an EMBL/GenBank/DDBJ whole genome shotgun (WGS) entry which is preliminary data.</text>
</comment>
<feature type="domain" description="N-acetyltransferase" evidence="1">
    <location>
        <begin position="16"/>
        <end position="171"/>
    </location>
</feature>
<organism evidence="2 3">
    <name type="scientific">Aliiglaciecola lipolytica E3</name>
    <dbReference type="NCBI Taxonomy" id="1127673"/>
    <lineage>
        <taxon>Bacteria</taxon>
        <taxon>Pseudomonadati</taxon>
        <taxon>Pseudomonadota</taxon>
        <taxon>Gammaproteobacteria</taxon>
        <taxon>Alteromonadales</taxon>
        <taxon>Alteromonadaceae</taxon>
        <taxon>Aliiglaciecola</taxon>
    </lineage>
</organism>
<evidence type="ECO:0000313" key="3">
    <source>
        <dbReference type="Proteomes" id="UP000006334"/>
    </source>
</evidence>
<dbReference type="PANTHER" id="PTHR43415:SF3">
    <property type="entry name" value="GNAT-FAMILY ACETYLTRANSFERASE"/>
    <property type="match status" value="1"/>
</dbReference>
<dbReference type="EMBL" id="BAEN01000049">
    <property type="protein sequence ID" value="GAC15200.1"/>
    <property type="molecule type" value="Genomic_DNA"/>
</dbReference>
<dbReference type="STRING" id="1127673.GLIP_2575"/>
<dbReference type="SUPFAM" id="SSF55729">
    <property type="entry name" value="Acyl-CoA N-acyltransferases (Nat)"/>
    <property type="match status" value="1"/>
</dbReference>
<dbReference type="InterPro" id="IPR016181">
    <property type="entry name" value="Acyl_CoA_acyltransferase"/>
</dbReference>
<proteinExistence type="predicted"/>
<dbReference type="OrthoDB" id="5358891at2"/>
<gene>
    <name evidence="2" type="ORF">GLIP_2575</name>
</gene>
<keyword evidence="3" id="KW-1185">Reference proteome</keyword>
<dbReference type="GO" id="GO:0016747">
    <property type="term" value="F:acyltransferase activity, transferring groups other than amino-acyl groups"/>
    <property type="evidence" value="ECO:0007669"/>
    <property type="project" value="InterPro"/>
</dbReference>
<dbReference type="Pfam" id="PF13302">
    <property type="entry name" value="Acetyltransf_3"/>
    <property type="match status" value="1"/>
</dbReference>
<protein>
    <recommendedName>
        <fullName evidence="1">N-acetyltransferase domain-containing protein</fullName>
    </recommendedName>
</protein>
<accession>K6YVB1</accession>
<reference evidence="2 3" key="1">
    <citation type="journal article" date="2017" name="Antonie Van Leeuwenhoek">
        <title>Rhizobium rhizosphaerae sp. nov., a novel species isolated from rice rhizosphere.</title>
        <authorList>
            <person name="Zhao J.J."/>
            <person name="Zhang J."/>
            <person name="Zhang R.J."/>
            <person name="Zhang C.W."/>
            <person name="Yin H.Q."/>
            <person name="Zhang X.X."/>
        </authorList>
    </citation>
    <scope>NUCLEOTIDE SEQUENCE [LARGE SCALE GENOMIC DNA]</scope>
    <source>
        <strain evidence="2 3">E3</strain>
    </source>
</reference>
<evidence type="ECO:0000259" key="1">
    <source>
        <dbReference type="PROSITE" id="PS51186"/>
    </source>
</evidence>